<dbReference type="PROSITE" id="PS51882">
    <property type="entry name" value="G_ALPHA"/>
    <property type="match status" value="1"/>
</dbReference>
<evidence type="ECO:0000256" key="1">
    <source>
        <dbReference type="ARBA" id="ARBA00011356"/>
    </source>
</evidence>
<dbReference type="GO" id="GO:0031683">
    <property type="term" value="F:G-protein beta/gamma-subunit complex binding"/>
    <property type="evidence" value="ECO:0007669"/>
    <property type="project" value="InterPro"/>
</dbReference>
<dbReference type="InterPro" id="IPR027417">
    <property type="entry name" value="P-loop_NTPase"/>
</dbReference>
<dbReference type="FunFam" id="3.40.50.300:FF:000692">
    <property type="entry name" value="Guanine nucleotide-binding protein subunit alpha"/>
    <property type="match status" value="1"/>
</dbReference>
<dbReference type="GO" id="GO:0046872">
    <property type="term" value="F:metal ion binding"/>
    <property type="evidence" value="ECO:0007669"/>
    <property type="project" value="UniProtKB-KW"/>
</dbReference>
<keyword evidence="8" id="KW-0449">Lipoprotein</keyword>
<dbReference type="SUPFAM" id="SSF52540">
    <property type="entry name" value="P-loop containing nucleoside triphosphate hydrolases"/>
    <property type="match status" value="1"/>
</dbReference>
<keyword evidence="6" id="KW-0564">Palmitate</keyword>
<feature type="binding site" evidence="9">
    <location>
        <begin position="43"/>
        <end position="48"/>
    </location>
    <ligand>
        <name>GTP</name>
        <dbReference type="ChEBI" id="CHEBI:37565"/>
    </ligand>
</feature>
<dbReference type="GO" id="GO:0005834">
    <property type="term" value="C:heterotrimeric G-protein complex"/>
    <property type="evidence" value="ECO:0007669"/>
    <property type="project" value="TreeGrafter"/>
</dbReference>
<proteinExistence type="predicted"/>
<dbReference type="InterPro" id="IPR001019">
    <property type="entry name" value="Gprotein_alpha_su"/>
</dbReference>
<dbReference type="AlphaFoldDB" id="A0A914DK32"/>
<comment type="subunit">
    <text evidence="1">G proteins are composed of 3 units; alpha, beta and gamma. The alpha chain contains the guanine nucleotide binding site.</text>
</comment>
<dbReference type="WBParaSite" id="ACRNAN_scaffold2928.g7448.t1">
    <property type="protein sequence ID" value="ACRNAN_scaffold2928.g7448.t1"/>
    <property type="gene ID" value="ACRNAN_scaffold2928.g7448"/>
</dbReference>
<evidence type="ECO:0000256" key="3">
    <source>
        <dbReference type="ARBA" id="ARBA00022723"/>
    </source>
</evidence>
<dbReference type="SMART" id="SM00275">
    <property type="entry name" value="G_alpha"/>
    <property type="match status" value="1"/>
</dbReference>
<dbReference type="GO" id="GO:0003924">
    <property type="term" value="F:GTPase activity"/>
    <property type="evidence" value="ECO:0007669"/>
    <property type="project" value="InterPro"/>
</dbReference>
<keyword evidence="3 10" id="KW-0479">Metal-binding</keyword>
<dbReference type="Proteomes" id="UP000887540">
    <property type="component" value="Unplaced"/>
</dbReference>
<dbReference type="GO" id="GO:0005525">
    <property type="term" value="F:GTP binding"/>
    <property type="evidence" value="ECO:0007669"/>
    <property type="project" value="UniProtKB-KW"/>
</dbReference>
<name>A0A914DK32_9BILA</name>
<evidence type="ECO:0000256" key="2">
    <source>
        <dbReference type="ARBA" id="ARBA00022707"/>
    </source>
</evidence>
<keyword evidence="5 9" id="KW-0342">GTP-binding</keyword>
<evidence type="ECO:0000256" key="5">
    <source>
        <dbReference type="ARBA" id="ARBA00023134"/>
    </source>
</evidence>
<evidence type="ECO:0000313" key="12">
    <source>
        <dbReference type="WBParaSite" id="ACRNAN_scaffold2928.g7448.t1"/>
    </source>
</evidence>
<dbReference type="Gene3D" id="1.10.400.10">
    <property type="entry name" value="GI Alpha 1, domain 2-like"/>
    <property type="match status" value="1"/>
</dbReference>
<dbReference type="GO" id="GO:0001664">
    <property type="term" value="F:G protein-coupled receptor binding"/>
    <property type="evidence" value="ECO:0007669"/>
    <property type="project" value="TreeGrafter"/>
</dbReference>
<keyword evidence="7" id="KW-0807">Transducer</keyword>
<dbReference type="Pfam" id="PF00503">
    <property type="entry name" value="G-alpha"/>
    <property type="match status" value="1"/>
</dbReference>
<keyword evidence="2" id="KW-0519">Myristate</keyword>
<sequence>MGNCQSQDEKELADKTKNIDRELMQQHLAQQKVVKLLLLGAGECGKSTVLKQMRILHDHGFSEEEMLKQKSVVFNNTVQAMVYLLRGMNQLNIQFDNPSLESEARIVLDVVKRGEDSEPISQDLARALRTLWADKGVNERALAKGPEFQFPESAPQNPRKSTLVDNTISPLTSAISTLVAVVGNISNDCNAFPTSEIGFPAASVA</sequence>
<evidence type="ECO:0000256" key="9">
    <source>
        <dbReference type="PIRSR" id="PIRSR601019-1"/>
    </source>
</evidence>
<feature type="binding site" evidence="10">
    <location>
        <position position="47"/>
    </location>
    <ligand>
        <name>Mg(2+)</name>
        <dbReference type="ChEBI" id="CHEBI:18420"/>
    </ligand>
</feature>
<evidence type="ECO:0000256" key="6">
    <source>
        <dbReference type="ARBA" id="ARBA00023139"/>
    </source>
</evidence>
<dbReference type="PANTHER" id="PTHR10218:SF245">
    <property type="entry name" value="GUANINE NUCLEOTIDE-BINDING PROTEIN ALPHA-2 SUBUNIT-RELATED"/>
    <property type="match status" value="1"/>
</dbReference>
<dbReference type="InterPro" id="IPR011025">
    <property type="entry name" value="GproteinA_insert"/>
</dbReference>
<evidence type="ECO:0000256" key="4">
    <source>
        <dbReference type="ARBA" id="ARBA00022741"/>
    </source>
</evidence>
<keyword evidence="11" id="KW-1185">Reference proteome</keyword>
<evidence type="ECO:0000256" key="7">
    <source>
        <dbReference type="ARBA" id="ARBA00023224"/>
    </source>
</evidence>
<accession>A0A914DK32</accession>
<dbReference type="Gene3D" id="3.40.50.300">
    <property type="entry name" value="P-loop containing nucleotide triphosphate hydrolases"/>
    <property type="match status" value="1"/>
</dbReference>
<dbReference type="GO" id="GO:0005737">
    <property type="term" value="C:cytoplasm"/>
    <property type="evidence" value="ECO:0007669"/>
    <property type="project" value="TreeGrafter"/>
</dbReference>
<reference evidence="12" key="1">
    <citation type="submission" date="2022-11" db="UniProtKB">
        <authorList>
            <consortium name="WormBaseParasite"/>
        </authorList>
    </citation>
    <scope>IDENTIFICATION</scope>
</reference>
<dbReference type="GO" id="GO:0007188">
    <property type="term" value="P:adenylate cyclase-modulating G protein-coupled receptor signaling pathway"/>
    <property type="evidence" value="ECO:0007669"/>
    <property type="project" value="TreeGrafter"/>
</dbReference>
<protein>
    <submittedName>
        <fullName evidence="12">Uncharacterized protein</fullName>
    </submittedName>
</protein>
<keyword evidence="4 9" id="KW-0547">Nucleotide-binding</keyword>
<organism evidence="11 12">
    <name type="scientific">Acrobeloides nanus</name>
    <dbReference type="NCBI Taxonomy" id="290746"/>
    <lineage>
        <taxon>Eukaryota</taxon>
        <taxon>Metazoa</taxon>
        <taxon>Ecdysozoa</taxon>
        <taxon>Nematoda</taxon>
        <taxon>Chromadorea</taxon>
        <taxon>Rhabditida</taxon>
        <taxon>Tylenchina</taxon>
        <taxon>Cephalobomorpha</taxon>
        <taxon>Cephaloboidea</taxon>
        <taxon>Cephalobidae</taxon>
        <taxon>Acrobeloides</taxon>
    </lineage>
</organism>
<evidence type="ECO:0000313" key="11">
    <source>
        <dbReference type="Proteomes" id="UP000887540"/>
    </source>
</evidence>
<dbReference type="PANTHER" id="PTHR10218">
    <property type="entry name" value="GTP-BINDING PROTEIN ALPHA SUBUNIT"/>
    <property type="match status" value="1"/>
</dbReference>
<dbReference type="SUPFAM" id="SSF47895">
    <property type="entry name" value="Transducin (alpha subunit), insertion domain"/>
    <property type="match status" value="1"/>
</dbReference>
<evidence type="ECO:0000256" key="10">
    <source>
        <dbReference type="PIRSR" id="PIRSR601019-2"/>
    </source>
</evidence>
<keyword evidence="10" id="KW-0460">Magnesium</keyword>
<evidence type="ECO:0000256" key="8">
    <source>
        <dbReference type="ARBA" id="ARBA00023288"/>
    </source>
</evidence>